<accession>A0A6P0HH30</accession>
<evidence type="ECO:0000256" key="1">
    <source>
        <dbReference type="SAM" id="Phobius"/>
    </source>
</evidence>
<dbReference type="NCBIfam" id="TIGR00996">
    <property type="entry name" value="Mtu_fam_mce"/>
    <property type="match status" value="1"/>
</dbReference>
<keyword evidence="1" id="KW-0472">Membrane</keyword>
<dbReference type="InterPro" id="IPR003399">
    <property type="entry name" value="Mce/MlaD"/>
</dbReference>
<dbReference type="Proteomes" id="UP000468687">
    <property type="component" value="Unassembled WGS sequence"/>
</dbReference>
<reference evidence="4 5" key="1">
    <citation type="journal article" date="2014" name="Int. J. Syst. Evol. Microbiol.">
        <title>Nocardioides zeae sp. nov., isolated from the stem of Zea mays.</title>
        <authorList>
            <person name="Glaeser S.P."/>
            <person name="McInroy J.A."/>
            <person name="Busse H.J."/>
            <person name="Kampfer P."/>
        </authorList>
    </citation>
    <scope>NUCLEOTIDE SEQUENCE [LARGE SCALE GENOMIC DNA]</scope>
    <source>
        <strain evidence="4 5">JCM 30728</strain>
    </source>
</reference>
<evidence type="ECO:0000259" key="3">
    <source>
        <dbReference type="Pfam" id="PF11887"/>
    </source>
</evidence>
<dbReference type="GO" id="GO:0005576">
    <property type="term" value="C:extracellular region"/>
    <property type="evidence" value="ECO:0007669"/>
    <property type="project" value="TreeGrafter"/>
</dbReference>
<gene>
    <name evidence="4" type="ORF">G3T38_04825</name>
</gene>
<feature type="transmembrane region" description="Helical" evidence="1">
    <location>
        <begin position="12"/>
        <end position="37"/>
    </location>
</feature>
<keyword evidence="1" id="KW-1133">Transmembrane helix</keyword>
<dbReference type="AlphaFoldDB" id="A0A6P0HH30"/>
<sequence length="334" mass="34557">MKMFRERNPIPLGAGLAVWLVLTVLVVLNISTLTGLVGRAFSVQLSEAAGLRQGDPVRVGGLGVGRVTDVRLEGPAVLVEFSLTDGDVRLGSETRASVGVDTVLGDKSLELEPRGPGELEAGATIPLERTRAPYDVSQALADLTVETGQIDVEVVADALGTTADALDAASPELAAAVEGVARLSTTISSRDAELQSLLGHAESFSAVLSARTDDVTELIASGNLLFTELLERREDLGTLLGAVEATAAQLNGLVADNRDSLGPALDQLNGVTAILRANEEEISSTLRGLAVYATSLGEVVSSGPFFTAYLQNLVPGNLVPPVLDLSGLSVGEAP</sequence>
<dbReference type="PANTHER" id="PTHR33371:SF18">
    <property type="entry name" value="MCE-FAMILY PROTEIN MCE3C"/>
    <property type="match status" value="1"/>
</dbReference>
<dbReference type="InterPro" id="IPR005693">
    <property type="entry name" value="Mce"/>
</dbReference>
<evidence type="ECO:0000313" key="5">
    <source>
        <dbReference type="Proteomes" id="UP000468687"/>
    </source>
</evidence>
<proteinExistence type="predicted"/>
<evidence type="ECO:0000313" key="4">
    <source>
        <dbReference type="EMBL" id="NEN77597.1"/>
    </source>
</evidence>
<dbReference type="EMBL" id="JAAGXA010000002">
    <property type="protein sequence ID" value="NEN77597.1"/>
    <property type="molecule type" value="Genomic_DNA"/>
</dbReference>
<name>A0A6P0HH30_9ACTN</name>
<evidence type="ECO:0000259" key="2">
    <source>
        <dbReference type="Pfam" id="PF02470"/>
    </source>
</evidence>
<dbReference type="Pfam" id="PF02470">
    <property type="entry name" value="MlaD"/>
    <property type="match status" value="1"/>
</dbReference>
<keyword evidence="5" id="KW-1185">Reference proteome</keyword>
<dbReference type="InterPro" id="IPR052336">
    <property type="entry name" value="MlaD_Phospholipid_Transporter"/>
</dbReference>
<comment type="caution">
    <text evidence="4">The sequence shown here is derived from an EMBL/GenBank/DDBJ whole genome shotgun (WGS) entry which is preliminary data.</text>
</comment>
<feature type="domain" description="Mammalian cell entry C-terminal" evidence="3">
    <location>
        <begin position="117"/>
        <end position="293"/>
    </location>
</feature>
<dbReference type="InterPro" id="IPR024516">
    <property type="entry name" value="Mce_C"/>
</dbReference>
<protein>
    <submittedName>
        <fullName evidence="4">MCE family protein</fullName>
    </submittedName>
</protein>
<dbReference type="PRINTS" id="PR01782">
    <property type="entry name" value="MCEVIRFACTOR"/>
</dbReference>
<dbReference type="PANTHER" id="PTHR33371">
    <property type="entry name" value="INTERMEMBRANE PHOSPHOLIPID TRANSPORT SYSTEM BINDING PROTEIN MLAD-RELATED"/>
    <property type="match status" value="1"/>
</dbReference>
<dbReference type="RefSeq" id="WP_163770931.1">
    <property type="nucleotide sequence ID" value="NZ_JAAGXA010000002.1"/>
</dbReference>
<organism evidence="4 5">
    <name type="scientific">Nocardioides zeae</name>
    <dbReference type="NCBI Taxonomy" id="1457234"/>
    <lineage>
        <taxon>Bacteria</taxon>
        <taxon>Bacillati</taxon>
        <taxon>Actinomycetota</taxon>
        <taxon>Actinomycetes</taxon>
        <taxon>Propionibacteriales</taxon>
        <taxon>Nocardioidaceae</taxon>
        <taxon>Nocardioides</taxon>
    </lineage>
</organism>
<dbReference type="Pfam" id="PF11887">
    <property type="entry name" value="Mce4_CUP1"/>
    <property type="match status" value="1"/>
</dbReference>
<keyword evidence="1" id="KW-0812">Transmembrane</keyword>
<feature type="domain" description="Mce/MlaD" evidence="2">
    <location>
        <begin position="40"/>
        <end position="113"/>
    </location>
</feature>